<protein>
    <submittedName>
        <fullName evidence="4">Extracellular sulfatase SULF-1-like</fullName>
    </submittedName>
</protein>
<reference evidence="4" key="1">
    <citation type="journal article" date="2020" name="Phytopathology">
        <title>Genome sequence and comparative analysis of Colletotrichum gloeosporioides isolated from Liriodendron leaves.</title>
        <authorList>
            <person name="Fu F.F."/>
            <person name="Hao Z."/>
            <person name="Wang P."/>
            <person name="Lu Y."/>
            <person name="Xue L.J."/>
            <person name="Wei G."/>
            <person name="Tian Y."/>
            <person name="Baishi H."/>
            <person name="Xu H."/>
            <person name="Shi J."/>
            <person name="Cheng T."/>
            <person name="Wang G."/>
            <person name="Yi Y."/>
            <person name="Chen J."/>
        </authorList>
    </citation>
    <scope>NUCLEOTIDE SEQUENCE</scope>
    <source>
        <strain evidence="4">Lc1</strain>
    </source>
</reference>
<dbReference type="SUPFAM" id="SSF53649">
    <property type="entry name" value="Alkaline phosphatase-like"/>
    <property type="match status" value="1"/>
</dbReference>
<comment type="caution">
    <text evidence="4">The sequence shown here is derived from an EMBL/GenBank/DDBJ whole genome shotgun (WGS) entry which is preliminary data.</text>
</comment>
<comment type="similarity">
    <text evidence="1">Belongs to the sulfatase family.</text>
</comment>
<name>A0A8H4CX62_COLGL</name>
<dbReference type="Pfam" id="PF00884">
    <property type="entry name" value="Sulfatase"/>
    <property type="match status" value="1"/>
</dbReference>
<keyword evidence="2" id="KW-0732">Signal</keyword>
<evidence type="ECO:0000256" key="2">
    <source>
        <dbReference type="SAM" id="SignalP"/>
    </source>
</evidence>
<dbReference type="Proteomes" id="UP000613401">
    <property type="component" value="Unassembled WGS sequence"/>
</dbReference>
<evidence type="ECO:0000256" key="1">
    <source>
        <dbReference type="ARBA" id="ARBA00008779"/>
    </source>
</evidence>
<dbReference type="InterPro" id="IPR017850">
    <property type="entry name" value="Alkaline_phosphatase_core_sf"/>
</dbReference>
<dbReference type="AlphaFoldDB" id="A0A8H4CX62"/>
<dbReference type="EMBL" id="WVTB01000006">
    <property type="protein sequence ID" value="KAF3811691.1"/>
    <property type="molecule type" value="Genomic_DNA"/>
</dbReference>
<dbReference type="InterPro" id="IPR000917">
    <property type="entry name" value="Sulfatase_N"/>
</dbReference>
<evidence type="ECO:0000313" key="4">
    <source>
        <dbReference type="EMBL" id="KAF3811691.1"/>
    </source>
</evidence>
<proteinExistence type="inferred from homology"/>
<feature type="signal peptide" evidence="2">
    <location>
        <begin position="1"/>
        <end position="18"/>
    </location>
</feature>
<keyword evidence="5" id="KW-1185">Reference proteome</keyword>
<sequence length="134" mass="15081">MRVSHLVHAILAASLVSSASLRPKKPNIVFIMTDDQDCRLGSTDFQSILHRELISKGTEFTNHWTTTAQCCPSRAGLLRGQQSHNTNITHGKFQDTCILILIDAKISRRGSYDKWTLAGEDNDYLPHWLKKAGY</sequence>
<reference evidence="4" key="2">
    <citation type="submission" date="2020-03" db="EMBL/GenBank/DDBJ databases">
        <authorList>
            <person name="Fu F.-F."/>
            <person name="Chen J."/>
        </authorList>
    </citation>
    <scope>NUCLEOTIDE SEQUENCE</scope>
    <source>
        <strain evidence="4">Lc1</strain>
    </source>
</reference>
<dbReference type="GeneID" id="69021551"/>
<dbReference type="GO" id="GO:0008449">
    <property type="term" value="F:N-acetylglucosamine-6-sulfatase activity"/>
    <property type="evidence" value="ECO:0007669"/>
    <property type="project" value="TreeGrafter"/>
</dbReference>
<evidence type="ECO:0000313" key="5">
    <source>
        <dbReference type="Proteomes" id="UP000613401"/>
    </source>
</evidence>
<dbReference type="PANTHER" id="PTHR43108">
    <property type="entry name" value="N-ACETYLGLUCOSAMINE-6-SULFATASE FAMILY MEMBER"/>
    <property type="match status" value="1"/>
</dbReference>
<dbReference type="RefSeq" id="XP_045270850.1">
    <property type="nucleotide sequence ID" value="XM_045414272.1"/>
</dbReference>
<accession>A0A8H4CX62</accession>
<feature type="domain" description="Sulfatase N-terminal" evidence="3">
    <location>
        <begin position="26"/>
        <end position="134"/>
    </location>
</feature>
<dbReference type="PANTHER" id="PTHR43108:SF8">
    <property type="entry name" value="SD21168P"/>
    <property type="match status" value="1"/>
</dbReference>
<gene>
    <name evidence="4" type="ORF">GCG54_00014440</name>
</gene>
<feature type="chain" id="PRO_5034292382" evidence="2">
    <location>
        <begin position="19"/>
        <end position="134"/>
    </location>
</feature>
<evidence type="ECO:0000259" key="3">
    <source>
        <dbReference type="Pfam" id="PF00884"/>
    </source>
</evidence>
<dbReference type="GO" id="GO:0005539">
    <property type="term" value="F:glycosaminoglycan binding"/>
    <property type="evidence" value="ECO:0007669"/>
    <property type="project" value="TreeGrafter"/>
</dbReference>
<dbReference type="Gene3D" id="3.40.720.10">
    <property type="entry name" value="Alkaline Phosphatase, subunit A"/>
    <property type="match status" value="1"/>
</dbReference>
<organism evidence="4 5">
    <name type="scientific">Colletotrichum gloeosporioides</name>
    <name type="common">Anthracnose fungus</name>
    <name type="synonym">Glomerella cingulata</name>
    <dbReference type="NCBI Taxonomy" id="474922"/>
    <lineage>
        <taxon>Eukaryota</taxon>
        <taxon>Fungi</taxon>
        <taxon>Dikarya</taxon>
        <taxon>Ascomycota</taxon>
        <taxon>Pezizomycotina</taxon>
        <taxon>Sordariomycetes</taxon>
        <taxon>Hypocreomycetidae</taxon>
        <taxon>Glomerellales</taxon>
        <taxon>Glomerellaceae</taxon>
        <taxon>Colletotrichum</taxon>
        <taxon>Colletotrichum gloeosporioides species complex</taxon>
    </lineage>
</organism>